<comment type="caution">
    <text evidence="1">The sequence shown here is derived from an EMBL/GenBank/DDBJ whole genome shotgun (WGS) entry which is preliminary data.</text>
</comment>
<accession>A0A8J2L6P3</accession>
<protein>
    <submittedName>
        <fullName evidence="1">Uncharacterized protein</fullName>
    </submittedName>
</protein>
<organism evidence="1 2">
    <name type="scientific">Allacma fusca</name>
    <dbReference type="NCBI Taxonomy" id="39272"/>
    <lineage>
        <taxon>Eukaryota</taxon>
        <taxon>Metazoa</taxon>
        <taxon>Ecdysozoa</taxon>
        <taxon>Arthropoda</taxon>
        <taxon>Hexapoda</taxon>
        <taxon>Collembola</taxon>
        <taxon>Symphypleona</taxon>
        <taxon>Sminthuridae</taxon>
        <taxon>Allacma</taxon>
    </lineage>
</organism>
<dbReference type="EMBL" id="CAJVCH010552347">
    <property type="protein sequence ID" value="CAG7829630.1"/>
    <property type="molecule type" value="Genomic_DNA"/>
</dbReference>
<evidence type="ECO:0000313" key="2">
    <source>
        <dbReference type="Proteomes" id="UP000708208"/>
    </source>
</evidence>
<dbReference type="AlphaFoldDB" id="A0A8J2L6P3"/>
<keyword evidence="2" id="KW-1185">Reference proteome</keyword>
<proteinExistence type="predicted"/>
<gene>
    <name evidence="1" type="ORF">AFUS01_LOCUS39487</name>
</gene>
<name>A0A8J2L6P3_9HEXA</name>
<evidence type="ECO:0000313" key="1">
    <source>
        <dbReference type="EMBL" id="CAG7829630.1"/>
    </source>
</evidence>
<dbReference type="Proteomes" id="UP000708208">
    <property type="component" value="Unassembled WGS sequence"/>
</dbReference>
<sequence>MAQDQASGSGGHELQVLLCILVV</sequence>
<feature type="non-terminal residue" evidence="1">
    <location>
        <position position="1"/>
    </location>
</feature>
<reference evidence="1" key="1">
    <citation type="submission" date="2021-06" db="EMBL/GenBank/DDBJ databases">
        <authorList>
            <person name="Hodson N. C."/>
            <person name="Mongue J. A."/>
            <person name="Jaron S. K."/>
        </authorList>
    </citation>
    <scope>NUCLEOTIDE SEQUENCE</scope>
</reference>